<dbReference type="Proteomes" id="UP001432180">
    <property type="component" value="Chromosome"/>
</dbReference>
<dbReference type="RefSeq" id="WP_328984747.1">
    <property type="nucleotide sequence ID" value="NZ_CP121472.1"/>
</dbReference>
<proteinExistence type="predicted"/>
<protein>
    <submittedName>
        <fullName evidence="1">Uncharacterized protein</fullName>
    </submittedName>
</protein>
<organism evidence="1 2">
    <name type="scientific">Thiorhodovibrio winogradskyi</name>
    <dbReference type="NCBI Taxonomy" id="77007"/>
    <lineage>
        <taxon>Bacteria</taxon>
        <taxon>Pseudomonadati</taxon>
        <taxon>Pseudomonadota</taxon>
        <taxon>Gammaproteobacteria</taxon>
        <taxon>Chromatiales</taxon>
        <taxon>Chromatiaceae</taxon>
        <taxon>Thiorhodovibrio</taxon>
    </lineage>
</organism>
<dbReference type="Gene3D" id="3.30.70.2540">
    <property type="entry name" value="CRISPR-associated endoribonuclease Cas6/Csy4"/>
    <property type="match status" value="1"/>
</dbReference>
<dbReference type="InterPro" id="IPR042564">
    <property type="entry name" value="CRISPR-Cas6/Csy4_sf"/>
</dbReference>
<dbReference type="InterPro" id="IPR013396">
    <property type="entry name" value="CRISPR-assoc_prot_Csy4"/>
</dbReference>
<accession>A0ABZ0SER3</accession>
<name>A0ABZ0SER3_9GAMM</name>
<evidence type="ECO:0000313" key="2">
    <source>
        <dbReference type="Proteomes" id="UP001432180"/>
    </source>
</evidence>
<reference evidence="1 2" key="1">
    <citation type="journal article" date="2023" name="Microorganisms">
        <title>Thiorhodovibrio frisius and Trv. litoralis spp. nov., Two Novel Members from a Clade of Fastidious Purple Sulfur Bacteria That Exhibit Unique Red-Shifted Light-Harvesting Capabilities.</title>
        <authorList>
            <person name="Methner A."/>
            <person name="Kuzyk S.B."/>
            <person name="Petersen J."/>
            <person name="Bauer S."/>
            <person name="Brinkmann H."/>
            <person name="Sichau K."/>
            <person name="Wanner G."/>
            <person name="Wolf J."/>
            <person name="Neumann-Schaal M."/>
            <person name="Henke P."/>
            <person name="Tank M."/>
            <person name="Sproer C."/>
            <person name="Bunk B."/>
            <person name="Overmann J."/>
        </authorList>
    </citation>
    <scope>NUCLEOTIDE SEQUENCE [LARGE SCALE GENOMIC DNA]</scope>
    <source>
        <strain evidence="1 2">DSM 6702</strain>
    </source>
</reference>
<dbReference type="EMBL" id="CP121472">
    <property type="protein sequence ID" value="WPL18997.1"/>
    <property type="molecule type" value="Genomic_DNA"/>
</dbReference>
<keyword evidence="2" id="KW-1185">Reference proteome</keyword>
<sequence>MQPRFCIDLALRSSPRLPLPAAASEALKMLHDGFQQRPGHYALALPNAPERALSRLRVFAGSVLELESLAFRARHLPARISDVIEVPEHYDGPWMRYHRFRIPSRKSDVSGPWLTLGQPTDARALNKLEGMPRERRMRQALAARLPYFELQSASTRQAFRLIVEPIAAEGPITADPEPDGFGLSVTTRPFALPSASRLSGWA</sequence>
<gene>
    <name evidence="1" type="ORF">Thiowin_04101</name>
</gene>
<evidence type="ECO:0000313" key="1">
    <source>
        <dbReference type="EMBL" id="WPL18997.1"/>
    </source>
</evidence>
<dbReference type="Pfam" id="PF09618">
    <property type="entry name" value="Cas_Csy4"/>
    <property type="match status" value="1"/>
</dbReference>